<name>A0A8H7BIT7_9FUNG</name>
<evidence type="ECO:0000313" key="3">
    <source>
        <dbReference type="Proteomes" id="UP000605846"/>
    </source>
</evidence>
<gene>
    <name evidence="2" type="ORF">EC973_003977</name>
</gene>
<dbReference type="AlphaFoldDB" id="A0A8H7BIT7"/>
<dbReference type="PANTHER" id="PTHR31389:SF4">
    <property type="entry name" value="LD39211P"/>
    <property type="match status" value="1"/>
</dbReference>
<proteinExistence type="predicted"/>
<evidence type="ECO:0000313" key="2">
    <source>
        <dbReference type="EMBL" id="KAF7721881.1"/>
    </source>
</evidence>
<evidence type="ECO:0000256" key="1">
    <source>
        <dbReference type="SAM" id="MobiDB-lite"/>
    </source>
</evidence>
<dbReference type="OrthoDB" id="5954868at2759"/>
<sequence length="401" mass="45978">MAFLSLSRLPTSSKQMSRSMIAIQLSIVFLLCCLFVVTLHGNAYRNNFTSDAFLQQSSPQQQQPPTALESSLSPSTTEEQQKVLPQPITKEKKQYPYTIVTASSANHLCSLENFLYSLHNLRSELDPSEFPRVVVYNIGMNRTQLPVLDQLKANNLMDELETFDYFKYPRFFDIAINAGEYAWKPAIVNEARVKYGDTKTGVLVWLDAGNMLTAPFLKNIPSIVRKNRGFWSPRSSYTMGRWTHPGMYAYFNVNPADYANNINCNGAAAGFDLRNKAVVNNIIIPWYECGLDKDCIAPPGSSRRNHRQDQAVLTFLAYRNNYKCQLAPIRYHNLQVHRDISCRHNLMELELQGKLTHPSALDFPKWNRTDTLALYNHPEWRFHEDEVPEHITRLHDVPDIA</sequence>
<dbReference type="PANTHER" id="PTHR31389">
    <property type="entry name" value="LD39211P"/>
    <property type="match status" value="1"/>
</dbReference>
<feature type="region of interest" description="Disordered" evidence="1">
    <location>
        <begin position="55"/>
        <end position="87"/>
    </location>
</feature>
<accession>A0A8H7BIT7</accession>
<protein>
    <submittedName>
        <fullName evidence="2">Uncharacterized protein</fullName>
    </submittedName>
</protein>
<comment type="caution">
    <text evidence="2">The sequence shown here is derived from an EMBL/GenBank/DDBJ whole genome shotgun (WGS) entry which is preliminary data.</text>
</comment>
<dbReference type="EMBL" id="JABAYA010000228">
    <property type="protein sequence ID" value="KAF7721881.1"/>
    <property type="molecule type" value="Genomic_DNA"/>
</dbReference>
<dbReference type="Proteomes" id="UP000605846">
    <property type="component" value="Unassembled WGS sequence"/>
</dbReference>
<keyword evidence="3" id="KW-1185">Reference proteome</keyword>
<reference evidence="2" key="1">
    <citation type="submission" date="2020-01" db="EMBL/GenBank/DDBJ databases">
        <title>Genome Sequencing of Three Apophysomyces-Like Fungal Strains Confirms a Novel Fungal Genus in the Mucoromycota with divergent Burkholderia-like Endosymbiotic Bacteria.</title>
        <authorList>
            <person name="Stajich J.E."/>
            <person name="Macias A.M."/>
            <person name="Carter-House D."/>
            <person name="Lovett B."/>
            <person name="Kasson L.R."/>
            <person name="Berry K."/>
            <person name="Grigoriev I."/>
            <person name="Chang Y."/>
            <person name="Spatafora J."/>
            <person name="Kasson M.T."/>
        </authorList>
    </citation>
    <scope>NUCLEOTIDE SEQUENCE</scope>
    <source>
        <strain evidence="2">NRRL A-21654</strain>
    </source>
</reference>
<feature type="compositionally biased region" description="Low complexity" evidence="1">
    <location>
        <begin position="55"/>
        <end position="78"/>
    </location>
</feature>
<organism evidence="2 3">
    <name type="scientific">Apophysomyces ossiformis</name>
    <dbReference type="NCBI Taxonomy" id="679940"/>
    <lineage>
        <taxon>Eukaryota</taxon>
        <taxon>Fungi</taxon>
        <taxon>Fungi incertae sedis</taxon>
        <taxon>Mucoromycota</taxon>
        <taxon>Mucoromycotina</taxon>
        <taxon>Mucoromycetes</taxon>
        <taxon>Mucorales</taxon>
        <taxon>Mucorineae</taxon>
        <taxon>Mucoraceae</taxon>
        <taxon>Apophysomyces</taxon>
    </lineage>
</organism>